<evidence type="ECO:0000256" key="4">
    <source>
        <dbReference type="ARBA" id="ARBA00022499"/>
    </source>
</evidence>
<evidence type="ECO:0000256" key="1">
    <source>
        <dbReference type="ARBA" id="ARBA00003767"/>
    </source>
</evidence>
<feature type="domain" description="C2H2-type" evidence="25">
    <location>
        <begin position="322"/>
        <end position="345"/>
    </location>
</feature>
<dbReference type="InterPro" id="IPR052274">
    <property type="entry name" value="Krueppel_C2H2_Zn-finger"/>
</dbReference>
<evidence type="ECO:0000256" key="22">
    <source>
        <dbReference type="PROSITE-ProRule" id="PRU00042"/>
    </source>
</evidence>
<feature type="compositionally biased region" description="Basic residues" evidence="24">
    <location>
        <begin position="725"/>
        <end position="736"/>
    </location>
</feature>
<dbReference type="PANTHER" id="PTHR22979:SF2">
    <property type="entry name" value="ZINC FINGER PROTEIN 512"/>
    <property type="match status" value="1"/>
</dbReference>
<dbReference type="PANTHER" id="PTHR22979">
    <property type="entry name" value="ZINC FINGER PROTEIN-RELATED"/>
    <property type="match status" value="1"/>
</dbReference>
<dbReference type="InterPro" id="IPR048408">
    <property type="entry name" value="ZNF512_C2HC"/>
</dbReference>
<evidence type="ECO:0000256" key="18">
    <source>
        <dbReference type="ARBA" id="ARBA00063334"/>
    </source>
</evidence>
<keyword evidence="26" id="KW-1185">Reference proteome</keyword>
<dbReference type="Gene3D" id="3.30.160.60">
    <property type="entry name" value="Classic Zinc Finger"/>
    <property type="match status" value="3"/>
</dbReference>
<evidence type="ECO:0000256" key="13">
    <source>
        <dbReference type="ARBA" id="ARBA00023125"/>
    </source>
</evidence>
<dbReference type="InterPro" id="IPR019775">
    <property type="entry name" value="WD40_repeat_CS"/>
</dbReference>
<evidence type="ECO:0000256" key="14">
    <source>
        <dbReference type="ARBA" id="ARBA00023163"/>
    </source>
</evidence>
<evidence type="ECO:0000256" key="6">
    <source>
        <dbReference type="ARBA" id="ARBA00022574"/>
    </source>
</evidence>
<comment type="similarity">
    <text evidence="3">Belongs to the krueppel C2H2-type zinc-finger protein family.</text>
</comment>
<evidence type="ECO:0000256" key="7">
    <source>
        <dbReference type="ARBA" id="ARBA00022723"/>
    </source>
</evidence>
<dbReference type="Gene3D" id="2.130.10.10">
    <property type="entry name" value="YVTN repeat-like/Quinoprotein amine dehydrogenase"/>
    <property type="match status" value="1"/>
</dbReference>
<feature type="region of interest" description="Disordered" evidence="24">
    <location>
        <begin position="540"/>
        <end position="882"/>
    </location>
</feature>
<dbReference type="CTD" id="2976"/>
<dbReference type="InParanoid" id="A0A6J2V535"/>
<evidence type="ECO:0000256" key="11">
    <source>
        <dbReference type="ARBA" id="ARBA00022843"/>
    </source>
</evidence>
<comment type="subcellular location">
    <subcellularLocation>
        <location evidence="2">Nucleus</location>
    </subcellularLocation>
</comment>
<dbReference type="SUPFAM" id="SSF57667">
    <property type="entry name" value="beta-beta-alpha zinc fingers"/>
    <property type="match status" value="5"/>
</dbReference>
<dbReference type="SMART" id="SM00355">
    <property type="entry name" value="ZnF_C2H2"/>
    <property type="match status" value="5"/>
</dbReference>
<dbReference type="Pfam" id="PF21276">
    <property type="entry name" value="ZNF512_C2HC"/>
    <property type="match status" value="2"/>
</dbReference>
<dbReference type="PROSITE" id="PS00678">
    <property type="entry name" value="WD_REPEATS_1"/>
    <property type="match status" value="1"/>
</dbReference>
<dbReference type="InterPro" id="IPR036322">
    <property type="entry name" value="WD40_repeat_dom_sf"/>
</dbReference>
<keyword evidence="11" id="KW-0832">Ubl conjugation</keyword>
<keyword evidence="8" id="KW-0677">Repeat</keyword>
<dbReference type="GO" id="GO:0003677">
    <property type="term" value="F:DNA binding"/>
    <property type="evidence" value="ECO:0007669"/>
    <property type="project" value="UniProtKB-KW"/>
</dbReference>
<feature type="region of interest" description="Disordered" evidence="24">
    <location>
        <begin position="1362"/>
        <end position="1389"/>
    </location>
</feature>
<evidence type="ECO:0000256" key="8">
    <source>
        <dbReference type="ARBA" id="ARBA00022737"/>
    </source>
</evidence>
<evidence type="ECO:0000256" key="23">
    <source>
        <dbReference type="PROSITE-ProRule" id="PRU00221"/>
    </source>
</evidence>
<organism evidence="26 27">
    <name type="scientific">Chanos chanos</name>
    <name type="common">Milkfish</name>
    <name type="synonym">Mugil chanos</name>
    <dbReference type="NCBI Taxonomy" id="29144"/>
    <lineage>
        <taxon>Eukaryota</taxon>
        <taxon>Metazoa</taxon>
        <taxon>Chordata</taxon>
        <taxon>Craniata</taxon>
        <taxon>Vertebrata</taxon>
        <taxon>Euteleostomi</taxon>
        <taxon>Actinopterygii</taxon>
        <taxon>Neopterygii</taxon>
        <taxon>Teleostei</taxon>
        <taxon>Ostariophysi</taxon>
        <taxon>Gonorynchiformes</taxon>
        <taxon>Chanidae</taxon>
        <taxon>Chanos</taxon>
    </lineage>
</organism>
<evidence type="ECO:0000313" key="27">
    <source>
        <dbReference type="RefSeq" id="XP_030628070.1"/>
    </source>
</evidence>
<dbReference type="Pfam" id="PF00096">
    <property type="entry name" value="zf-C2H2"/>
    <property type="match status" value="1"/>
</dbReference>
<dbReference type="RefSeq" id="XP_030628070.1">
    <property type="nucleotide sequence ID" value="XM_030772210.1"/>
</dbReference>
<keyword evidence="14" id="KW-0804">Transcription</keyword>
<feature type="compositionally biased region" description="Basic residues" evidence="24">
    <location>
        <begin position="15"/>
        <end position="24"/>
    </location>
</feature>
<dbReference type="Pfam" id="PF21367">
    <property type="entry name" value="ZNF512_zf-C2H2"/>
    <property type="match status" value="1"/>
</dbReference>
<dbReference type="GO" id="GO:0008270">
    <property type="term" value="F:zinc ion binding"/>
    <property type="evidence" value="ECO:0007669"/>
    <property type="project" value="UniProtKB-KW"/>
</dbReference>
<evidence type="ECO:0000256" key="2">
    <source>
        <dbReference type="ARBA" id="ARBA00004123"/>
    </source>
</evidence>
<dbReference type="InterPro" id="IPR001680">
    <property type="entry name" value="WD40_rpt"/>
</dbReference>
<dbReference type="PROSITE" id="PS50157">
    <property type="entry name" value="ZINC_FINGER_C2H2_2"/>
    <property type="match status" value="3"/>
</dbReference>
<evidence type="ECO:0000256" key="9">
    <source>
        <dbReference type="ARBA" id="ARBA00022771"/>
    </source>
</evidence>
<comment type="subunit">
    <text evidence="18">Part of the TFIIIC subcomplex TFIIIC2, consisting of six subunits, GTF3C1, GTF3C2, GTF3C3, GTF3C4, GTF3C5 and GTF3C6.</text>
</comment>
<keyword evidence="12" id="KW-0805">Transcription regulation</keyword>
<feature type="compositionally biased region" description="Basic and acidic residues" evidence="24">
    <location>
        <begin position="1370"/>
        <end position="1382"/>
    </location>
</feature>
<evidence type="ECO:0000313" key="26">
    <source>
        <dbReference type="Proteomes" id="UP000504632"/>
    </source>
</evidence>
<feature type="repeat" description="WD" evidence="23">
    <location>
        <begin position="1213"/>
        <end position="1255"/>
    </location>
</feature>
<gene>
    <name evidence="27" type="primary">gtf3c2</name>
</gene>
<evidence type="ECO:0000259" key="25">
    <source>
        <dbReference type="PROSITE" id="PS50157"/>
    </source>
</evidence>
<feature type="domain" description="C2H2-type" evidence="25">
    <location>
        <begin position="475"/>
        <end position="503"/>
    </location>
</feature>
<feature type="compositionally biased region" description="Polar residues" evidence="24">
    <location>
        <begin position="649"/>
        <end position="680"/>
    </location>
</feature>
<feature type="region of interest" description="Disordered" evidence="24">
    <location>
        <begin position="1"/>
        <end position="66"/>
    </location>
</feature>
<evidence type="ECO:0000256" key="3">
    <source>
        <dbReference type="ARBA" id="ARBA00006991"/>
    </source>
</evidence>
<keyword evidence="10" id="KW-0862">Zinc</keyword>
<accession>A0A6J2V535</accession>
<name>A0A6J2V535_CHACN</name>
<comment type="function">
    <text evidence="17">Required for RNA polymerase III-mediated transcription. Component of TFIIIC that initiates transcription complex assembly on tRNA and is required for transcription of 5S rRNA and other stable nuclear and cytoplasmic RNAs. May play a direct role in stabilizing interactions of TFIIIC2 with TFIIIC1.</text>
</comment>
<evidence type="ECO:0000256" key="20">
    <source>
        <dbReference type="ARBA" id="ARBA00077594"/>
    </source>
</evidence>
<evidence type="ECO:0000256" key="24">
    <source>
        <dbReference type="SAM" id="MobiDB-lite"/>
    </source>
</evidence>
<dbReference type="FunCoup" id="A0A6J2V535">
    <property type="interactions" value="576"/>
</dbReference>
<feature type="compositionally biased region" description="Low complexity" evidence="24">
    <location>
        <begin position="574"/>
        <end position="596"/>
    </location>
</feature>
<dbReference type="InterPro" id="IPR015943">
    <property type="entry name" value="WD40/YVTN_repeat-like_dom_sf"/>
</dbReference>
<dbReference type="FunFam" id="3.30.160.60:FF:000177">
    <property type="entry name" value="Zinc finger protein 512"/>
    <property type="match status" value="1"/>
</dbReference>
<evidence type="ECO:0000256" key="15">
    <source>
        <dbReference type="ARBA" id="ARBA00023242"/>
    </source>
</evidence>
<dbReference type="FunFam" id="3.30.160.60:FF:000270">
    <property type="entry name" value="Zinc finger protein 512"/>
    <property type="match status" value="1"/>
</dbReference>
<evidence type="ECO:0000256" key="12">
    <source>
        <dbReference type="ARBA" id="ARBA00023015"/>
    </source>
</evidence>
<evidence type="ECO:0000256" key="21">
    <source>
        <dbReference type="ARBA" id="ARBA00080928"/>
    </source>
</evidence>
<comment type="function">
    <text evidence="1">May be involved in transcriptional regulation.</text>
</comment>
<dbReference type="Pfam" id="PF00400">
    <property type="entry name" value="WD40"/>
    <property type="match status" value="1"/>
</dbReference>
<keyword evidence="9 22" id="KW-0863">Zinc-finger</keyword>
<keyword evidence="7" id="KW-0479">Metal-binding</keyword>
<feature type="domain" description="C2H2-type" evidence="25">
    <location>
        <begin position="232"/>
        <end position="260"/>
    </location>
</feature>
<dbReference type="InterPro" id="IPR036236">
    <property type="entry name" value="Znf_C2H2_sf"/>
</dbReference>
<feature type="region of interest" description="Disordered" evidence="24">
    <location>
        <begin position="340"/>
        <end position="374"/>
    </location>
</feature>
<protein>
    <recommendedName>
        <fullName evidence="19">General transcription factor 3C polypeptide 2</fullName>
    </recommendedName>
    <alternativeName>
        <fullName evidence="20">TF3C-beta</fullName>
    </alternativeName>
    <alternativeName>
        <fullName evidence="21">Transcription factor IIIC subunit beta</fullName>
    </alternativeName>
    <alternativeName>
        <fullName evidence="16">Zinc finger protein 512</fullName>
    </alternativeName>
</protein>
<dbReference type="GO" id="GO:0005634">
    <property type="term" value="C:nucleus"/>
    <property type="evidence" value="ECO:0007669"/>
    <property type="project" value="UniProtKB-SubCell"/>
</dbReference>
<evidence type="ECO:0000256" key="19">
    <source>
        <dbReference type="ARBA" id="ARBA00069550"/>
    </source>
</evidence>
<evidence type="ECO:0000256" key="5">
    <source>
        <dbReference type="ARBA" id="ARBA00022553"/>
    </source>
</evidence>
<feature type="compositionally biased region" description="Basic and acidic residues" evidence="24">
    <location>
        <begin position="789"/>
        <end position="808"/>
    </location>
</feature>
<keyword evidence="13" id="KW-0238">DNA-binding</keyword>
<keyword evidence="15" id="KW-0539">Nucleus</keyword>
<keyword evidence="6 23" id="KW-0853">WD repeat</keyword>
<feature type="compositionally biased region" description="Polar residues" evidence="24">
    <location>
        <begin position="688"/>
        <end position="720"/>
    </location>
</feature>
<proteinExistence type="inferred from homology"/>
<evidence type="ECO:0000256" key="17">
    <source>
        <dbReference type="ARBA" id="ARBA00053668"/>
    </source>
</evidence>
<dbReference type="PROSITE" id="PS00028">
    <property type="entry name" value="ZINC_FINGER_C2H2_1"/>
    <property type="match status" value="3"/>
</dbReference>
<dbReference type="InterPro" id="IPR048403">
    <property type="entry name" value="ZNF512_znf-C2H2"/>
</dbReference>
<feature type="compositionally biased region" description="Polar residues" evidence="24">
    <location>
        <begin position="749"/>
        <end position="768"/>
    </location>
</feature>
<feature type="compositionally biased region" description="Basic and acidic residues" evidence="24">
    <location>
        <begin position="831"/>
        <end position="851"/>
    </location>
</feature>
<sequence>MDHSLGNMSASYVASKRKTFRPKLKPQTPAFSNILEKELDGGGIGPAKNEESSSQKTQKIKRTYGRKKYHDLQTVPMSPAEDSASESSCCSMVSSNLVNGSEDPPETAGYVTDSRIGCRVSPPRSDTLTGFRVKKQKVEEEDQSSVKNLSQEVSVPVPVVQHTLAQTTQDQRPNLCTMKKDLPCYPPGSQEERWHLQIMDKGRVTCPKCKTVGRKTVEGLKKHMTSCKLDPFTCPHCGKELKSSAGMKYHLMADHNNLPAPEDGRRLDDQAMKEKLRKVLKRMGKLKCSKEGCTGSFTSIMGYLYHMKKCGKGESELQKLLLNCRHCGKSYRSRAGLEYHLKSEHRPTPLKVEDEDLKTQREPNPERTPSGRVKRMSAQVAVFHLREIASEELLKEWPKRKVQQDLVPDDKKLKYARPGLPTFSQEVLRKWKNEVKLQRKVQCPNQGCNSVYTSVSGLKAHLGLCTKGEFEAGKYKCLICDKEFNSESGVKYHINSVHSQDWFVVSSKASRNFEKLLKNKPKEDQSECSELRFLLGSKMWQDGKAPPPASCGGRTGFGPEEKGDRQEKDCYNFSGSDSPSSSSSSSSSSSGGSSSESEGEETEALRRDTWTLKRPSVLPDSSKAQRTSPRLNRERKRMGLPRDEDTEVQCEQSSPKEMPQETNGESVTSSVLQAPENENSNMDKEAETGSSVNNSQLEVEENSAGQSADAQLTLATTQKSLPPKAKARRGRPKKSAGRPGKQPEKAKTPVSQVHSEGETCTMSESPDVTASGRPKRRAAKVALEYLHTLAKDMEKHSVDPQRERRESSPEDTPSQVQKTPSGRRIGRKRKAPDYDSDKQEDADFVPDRENEKESEEEDSQEEGDSESDLEPTVGRRGSSTRKATKWIETVKCQSAGGLGHTAMQAAWACFRSNKEFREEHHSPWVFPEWIPSVKDWKFLPASEAEKYLPQEQESPAFAFSREQNKSESSVHRIKRFEALPHHSERWDTLFFVGGPVWSVEWCPCPDGALGRQYVALYCNRGMDDRHKINVVYSEPALLQLWDLGDLQHNNRPSSSPCLAYAVAQDEGSIWNMKWCPAGSWELPTTSRKEPHMARLGLLATAFSNGTISIFSLPHPEALRAHRTGRSRGEMSPEPPICQVKCVVKLKLGSLQAEQDSQSGQCFALDWLPVKPHNILAAGFYDGMVALWDLTTKSLLQRVRALDQGVTLFPYHCFIAHDNLVRSLSWCKASGDLLVTAGEDRTAKIWNVKKSHAPLTETRRYMPTEVEWPLLWSGFVLAQECCYATPGQHGIHYIDSGYYGFKPYIMGPRKATAWSISFSNWLSCCAMVDNIGELVVALLPDLTNNPNNLRRKRFPVSRTEMVQLQSSQRASEGETSDHTDHINGPDQEPQTYRGAVKKYYLRFHDMDLRNFNKYQDRPIVKHLHATETKGCLALDRTPLNALYKVRMNPNMMAHTWLLSAGQSGLVRVHCIQGMKSSYTHKLVQESQVHFSAMFPSQDPESSQNTVTAVHHYTAETVRVL</sequence>
<feature type="compositionally biased region" description="Polar residues" evidence="24">
    <location>
        <begin position="1"/>
        <end position="12"/>
    </location>
</feature>
<feature type="compositionally biased region" description="Basic and acidic residues" evidence="24">
    <location>
        <begin position="559"/>
        <end position="570"/>
    </location>
</feature>
<feature type="compositionally biased region" description="Polar residues" evidence="24">
    <location>
        <begin position="810"/>
        <end position="820"/>
    </location>
</feature>
<keyword evidence="4" id="KW-1017">Isopeptide bond</keyword>
<dbReference type="FunFam" id="2.130.10.10:FF:000311">
    <property type="entry name" value="general transcription factor 3C polypeptide 2"/>
    <property type="match status" value="1"/>
</dbReference>
<keyword evidence="5" id="KW-0597">Phosphoprotein</keyword>
<dbReference type="SUPFAM" id="SSF50978">
    <property type="entry name" value="WD40 repeat-like"/>
    <property type="match status" value="1"/>
</dbReference>
<dbReference type="GeneID" id="115810285"/>
<dbReference type="PROSITE" id="PS50294">
    <property type="entry name" value="WD_REPEATS_REGION"/>
    <property type="match status" value="1"/>
</dbReference>
<dbReference type="SMART" id="SM00320">
    <property type="entry name" value="WD40"/>
    <property type="match status" value="4"/>
</dbReference>
<dbReference type="InterPro" id="IPR013087">
    <property type="entry name" value="Znf_C2H2_type"/>
</dbReference>
<dbReference type="PROSITE" id="PS50082">
    <property type="entry name" value="WD_REPEATS_2"/>
    <property type="match status" value="1"/>
</dbReference>
<evidence type="ECO:0000256" key="16">
    <source>
        <dbReference type="ARBA" id="ARBA00039955"/>
    </source>
</evidence>
<evidence type="ECO:0000256" key="10">
    <source>
        <dbReference type="ARBA" id="ARBA00022833"/>
    </source>
</evidence>
<reference evidence="27" key="1">
    <citation type="submission" date="2025-08" db="UniProtKB">
        <authorList>
            <consortium name="RefSeq"/>
        </authorList>
    </citation>
    <scope>IDENTIFICATION</scope>
</reference>
<dbReference type="Proteomes" id="UP000504632">
    <property type="component" value="Chromosome 4"/>
</dbReference>
<feature type="compositionally biased region" description="Acidic residues" evidence="24">
    <location>
        <begin position="852"/>
        <end position="869"/>
    </location>
</feature>
<dbReference type="OrthoDB" id="4703at2759"/>